<dbReference type="AlphaFoldDB" id="A0A1L8R8R0"/>
<dbReference type="Pfam" id="PF20038">
    <property type="entry name" value="HTH_59"/>
    <property type="match status" value="1"/>
</dbReference>
<evidence type="ECO:0000313" key="3">
    <source>
        <dbReference type="Proteomes" id="UP000182835"/>
    </source>
</evidence>
<feature type="domain" description="Helix-turn-helix" evidence="1">
    <location>
        <begin position="1"/>
        <end position="58"/>
    </location>
</feature>
<protein>
    <recommendedName>
        <fullName evidence="1">Helix-turn-helix domain-containing protein</fullName>
    </recommendedName>
</protein>
<gene>
    <name evidence="2" type="ORF">RU96_GL001657</name>
</gene>
<name>A0A1L8R8R0_9ENTE</name>
<comment type="caution">
    <text evidence="2">The sequence shown here is derived from an EMBL/GenBank/DDBJ whole genome shotgun (WGS) entry which is preliminary data.</text>
</comment>
<dbReference type="EMBL" id="JXKG01000003">
    <property type="protein sequence ID" value="OJG16160.1"/>
    <property type="molecule type" value="Genomic_DNA"/>
</dbReference>
<dbReference type="InterPro" id="IPR045403">
    <property type="entry name" value="HTH_59_Firmicutes_type"/>
</dbReference>
<accession>A0A1L8R8R0</accession>
<organism evidence="2 3">
    <name type="scientific">Enterococcus canintestini</name>
    <dbReference type="NCBI Taxonomy" id="317010"/>
    <lineage>
        <taxon>Bacteria</taxon>
        <taxon>Bacillati</taxon>
        <taxon>Bacillota</taxon>
        <taxon>Bacilli</taxon>
        <taxon>Lactobacillales</taxon>
        <taxon>Enterococcaceae</taxon>
        <taxon>Enterococcus</taxon>
    </lineage>
</organism>
<reference evidence="2 3" key="1">
    <citation type="submission" date="2014-12" db="EMBL/GenBank/DDBJ databases">
        <title>Draft genome sequences of 29 type strains of Enterococci.</title>
        <authorList>
            <person name="Zhong Z."/>
            <person name="Sun Z."/>
            <person name="Liu W."/>
            <person name="Zhang W."/>
            <person name="Zhang H."/>
        </authorList>
    </citation>
    <scope>NUCLEOTIDE SEQUENCE [LARGE SCALE GENOMIC DNA]</scope>
    <source>
        <strain evidence="2 3">DSM 21207</strain>
    </source>
</reference>
<dbReference type="RefSeq" id="WP_071864175.1">
    <property type="nucleotide sequence ID" value="NZ_JBHLVQ010000033.1"/>
</dbReference>
<evidence type="ECO:0000313" key="2">
    <source>
        <dbReference type="EMBL" id="OJG16160.1"/>
    </source>
</evidence>
<dbReference type="Proteomes" id="UP000182835">
    <property type="component" value="Unassembled WGS sequence"/>
</dbReference>
<sequence>MIDLNQVLTFTEAAQKWGLANGSTIRQAALRGKFFDGEVRKSGTVWLTTYDAMVRVFGFPPQENLRLSLNALTKGLQENKADQLKVIQAALKSGKQLQITEYILGKERILYLFQHEKDFLQWIRIANLLPPTDNIQK</sequence>
<dbReference type="OrthoDB" id="1710385at2"/>
<evidence type="ECO:0000259" key="1">
    <source>
        <dbReference type="Pfam" id="PF20038"/>
    </source>
</evidence>
<proteinExistence type="predicted"/>